<evidence type="ECO:0000259" key="2">
    <source>
        <dbReference type="Pfam" id="PF08327"/>
    </source>
</evidence>
<gene>
    <name evidence="3" type="ORF">CKY39_14425</name>
</gene>
<dbReference type="GeneID" id="82268963"/>
<evidence type="ECO:0000313" key="3">
    <source>
        <dbReference type="EMBL" id="ATA54284.1"/>
    </source>
</evidence>
<reference evidence="3 4" key="1">
    <citation type="submission" date="2017-09" db="EMBL/GenBank/DDBJ databases">
        <title>The diverse metabolic capabilities of V. boronicumulans make it an excellent choice for continued studies on novel biodegradation.</title>
        <authorList>
            <person name="Sun S."/>
        </authorList>
    </citation>
    <scope>NUCLEOTIDE SEQUENCE [LARGE SCALE GENOMIC DNA]</scope>
    <source>
        <strain evidence="3 4">J1</strain>
    </source>
</reference>
<dbReference type="CDD" id="cd08899">
    <property type="entry name" value="SRPBCC_CalC_Aha1-like_6"/>
    <property type="match status" value="1"/>
</dbReference>
<dbReference type="AlphaFoldDB" id="A0A250DJ50"/>
<dbReference type="Gene3D" id="3.30.530.20">
    <property type="match status" value="1"/>
</dbReference>
<dbReference type="InterPro" id="IPR023393">
    <property type="entry name" value="START-like_dom_sf"/>
</dbReference>
<dbReference type="KEGG" id="vbo:CKY39_14425"/>
<dbReference type="RefSeq" id="WP_095744932.1">
    <property type="nucleotide sequence ID" value="NZ_BKDH01000001.1"/>
</dbReference>
<evidence type="ECO:0000256" key="1">
    <source>
        <dbReference type="ARBA" id="ARBA00006817"/>
    </source>
</evidence>
<proteinExistence type="inferred from homology"/>
<comment type="similarity">
    <text evidence="1">Belongs to the AHA1 family.</text>
</comment>
<dbReference type="InterPro" id="IPR013538">
    <property type="entry name" value="ASHA1/2-like_C"/>
</dbReference>
<organism evidence="3 4">
    <name type="scientific">Variovorax boronicumulans</name>
    <dbReference type="NCBI Taxonomy" id="436515"/>
    <lineage>
        <taxon>Bacteria</taxon>
        <taxon>Pseudomonadati</taxon>
        <taxon>Pseudomonadota</taxon>
        <taxon>Betaproteobacteria</taxon>
        <taxon>Burkholderiales</taxon>
        <taxon>Comamonadaceae</taxon>
        <taxon>Variovorax</taxon>
    </lineage>
</organism>
<accession>A0A250DJ50</accession>
<sequence length="181" mass="20272">MTTTLKHSLGTQTEPGTLRIERTLPGPIDRVWTYLVDPEKRRSWLAGGTMAQAPGAVFELRFQHTELSGEVAPERFAAYRETHVQHSRVLRIEPPTLLVISWGSEREDASEVSFELSPQGAQATHLVLTHRRLPDRKETLSVASGWHAHLGVLDEVLHGRAPQGFWTQLEAAEAAYATHIR</sequence>
<dbReference type="Proteomes" id="UP000217154">
    <property type="component" value="Chromosome"/>
</dbReference>
<protein>
    <submittedName>
        <fullName evidence="3">ATPase</fullName>
    </submittedName>
</protein>
<dbReference type="Pfam" id="PF08327">
    <property type="entry name" value="AHSA1"/>
    <property type="match status" value="1"/>
</dbReference>
<dbReference type="EMBL" id="CP023284">
    <property type="protein sequence ID" value="ATA54284.1"/>
    <property type="molecule type" value="Genomic_DNA"/>
</dbReference>
<feature type="domain" description="Activator of Hsp90 ATPase homologue 1/2-like C-terminal" evidence="2">
    <location>
        <begin position="27"/>
        <end position="157"/>
    </location>
</feature>
<dbReference type="SUPFAM" id="SSF55961">
    <property type="entry name" value="Bet v1-like"/>
    <property type="match status" value="1"/>
</dbReference>
<evidence type="ECO:0000313" key="4">
    <source>
        <dbReference type="Proteomes" id="UP000217154"/>
    </source>
</evidence>
<name>A0A250DJ50_9BURK</name>